<dbReference type="Gene3D" id="3.40.50.150">
    <property type="entry name" value="Vaccinia Virus protein VP39"/>
    <property type="match status" value="1"/>
</dbReference>
<evidence type="ECO:0000256" key="1">
    <source>
        <dbReference type="ARBA" id="ARBA00000724"/>
    </source>
</evidence>
<organism evidence="9 10">
    <name type="scientific">Pomacea canaliculata</name>
    <name type="common">Golden apple snail</name>
    <dbReference type="NCBI Taxonomy" id="400727"/>
    <lineage>
        <taxon>Eukaryota</taxon>
        <taxon>Metazoa</taxon>
        <taxon>Spiralia</taxon>
        <taxon>Lophotrochozoa</taxon>
        <taxon>Mollusca</taxon>
        <taxon>Gastropoda</taxon>
        <taxon>Caenogastropoda</taxon>
        <taxon>Architaenioglossa</taxon>
        <taxon>Ampullarioidea</taxon>
        <taxon>Ampullariidae</taxon>
        <taxon>Pomacea</taxon>
    </lineage>
</organism>
<evidence type="ECO:0000256" key="2">
    <source>
        <dbReference type="ARBA" id="ARBA00003455"/>
    </source>
</evidence>
<evidence type="ECO:0000256" key="7">
    <source>
        <dbReference type="PIRNR" id="PIRNR016305"/>
    </source>
</evidence>
<evidence type="ECO:0000313" key="10">
    <source>
        <dbReference type="Proteomes" id="UP000245119"/>
    </source>
</evidence>
<dbReference type="Proteomes" id="UP000245119">
    <property type="component" value="Linkage Group LG14"/>
</dbReference>
<dbReference type="STRING" id="400727.A0A2T7NAY2"/>
<feature type="binding site" evidence="8">
    <location>
        <begin position="150"/>
        <end position="151"/>
    </location>
    <ligand>
        <name>S-adenosyl-L-methionine</name>
        <dbReference type="ChEBI" id="CHEBI:59789"/>
    </ligand>
</feature>
<dbReference type="PANTHER" id="PTHR13600:SF33">
    <property type="entry name" value="LEUCINE CARBOXYL METHYLTRANSFERASE 1"/>
    <property type="match status" value="1"/>
</dbReference>
<evidence type="ECO:0000313" key="9">
    <source>
        <dbReference type="EMBL" id="PVD18333.1"/>
    </source>
</evidence>
<accession>A0A2T7NAY2</accession>
<feature type="binding site" evidence="8">
    <location>
        <position position="177"/>
    </location>
    <ligand>
        <name>S-adenosyl-L-methionine</name>
        <dbReference type="ChEBI" id="CHEBI:59789"/>
    </ligand>
</feature>
<evidence type="ECO:0000256" key="8">
    <source>
        <dbReference type="PIRSR" id="PIRSR016305-1"/>
    </source>
</evidence>
<dbReference type="GO" id="GO:0032259">
    <property type="term" value="P:methylation"/>
    <property type="evidence" value="ECO:0007669"/>
    <property type="project" value="UniProtKB-KW"/>
</dbReference>
<comment type="catalytic activity">
    <reaction evidence="1 7">
        <text>[phosphatase 2A protein]-C-terminal L-leucine + S-adenosyl-L-methionine = [phosphatase 2A protein]-C-terminal L-leucine methyl ester + S-adenosyl-L-homocysteine</text>
        <dbReference type="Rhea" id="RHEA:48544"/>
        <dbReference type="Rhea" id="RHEA-COMP:12134"/>
        <dbReference type="Rhea" id="RHEA-COMP:12135"/>
        <dbReference type="ChEBI" id="CHEBI:57856"/>
        <dbReference type="ChEBI" id="CHEBI:59789"/>
        <dbReference type="ChEBI" id="CHEBI:90516"/>
        <dbReference type="ChEBI" id="CHEBI:90517"/>
        <dbReference type="EC" id="2.1.1.233"/>
    </reaction>
</comment>
<keyword evidence="10" id="KW-1185">Reference proteome</keyword>
<reference evidence="9 10" key="1">
    <citation type="submission" date="2018-04" db="EMBL/GenBank/DDBJ databases">
        <title>The genome of golden apple snail Pomacea canaliculata provides insight into stress tolerance and invasive adaptation.</title>
        <authorList>
            <person name="Liu C."/>
            <person name="Liu B."/>
            <person name="Ren Y."/>
            <person name="Zhang Y."/>
            <person name="Wang H."/>
            <person name="Li S."/>
            <person name="Jiang F."/>
            <person name="Yin L."/>
            <person name="Zhang G."/>
            <person name="Qian W."/>
            <person name="Fan W."/>
        </authorList>
    </citation>
    <scope>NUCLEOTIDE SEQUENCE [LARGE SCALE GENOMIC DNA]</scope>
    <source>
        <strain evidence="9">SZHN2017</strain>
        <tissue evidence="9">Muscle</tissue>
    </source>
</reference>
<dbReference type="OMA" id="IIYEPIR"/>
<dbReference type="EC" id="2.1.1.233" evidence="7"/>
<proteinExistence type="inferred from homology"/>
<dbReference type="InterPro" id="IPR007213">
    <property type="entry name" value="Ppm1/Ppm2/Tcmp"/>
</dbReference>
<dbReference type="GO" id="GO:0018423">
    <property type="term" value="F:protein C-terminal leucine carboxyl O-methyltransferase activity"/>
    <property type="evidence" value="ECO:0007669"/>
    <property type="project" value="UniProtKB-EC"/>
</dbReference>
<dbReference type="GO" id="GO:0009966">
    <property type="term" value="P:regulation of signal transduction"/>
    <property type="evidence" value="ECO:0007669"/>
    <property type="project" value="UniProtKB-ARBA"/>
</dbReference>
<dbReference type="Pfam" id="PF04072">
    <property type="entry name" value="LCM"/>
    <property type="match status" value="1"/>
</dbReference>
<feature type="binding site" evidence="8">
    <location>
        <position position="54"/>
    </location>
    <ligand>
        <name>S-adenosyl-L-methionine</name>
        <dbReference type="ChEBI" id="CHEBI:59789"/>
    </ligand>
</feature>
<dbReference type="GO" id="GO:0005829">
    <property type="term" value="C:cytosol"/>
    <property type="evidence" value="ECO:0007669"/>
    <property type="project" value="TreeGrafter"/>
</dbReference>
<dbReference type="InterPro" id="IPR029063">
    <property type="entry name" value="SAM-dependent_MTases_sf"/>
</dbReference>
<evidence type="ECO:0000256" key="6">
    <source>
        <dbReference type="ARBA" id="ARBA00022691"/>
    </source>
</evidence>
<protein>
    <recommendedName>
        <fullName evidence="7">Leucine carboxyl methyltransferase 1</fullName>
        <ecNumber evidence="7">2.1.1.233</ecNumber>
    </recommendedName>
</protein>
<dbReference type="EMBL" id="PZQS01000014">
    <property type="protein sequence ID" value="PVD18333.1"/>
    <property type="molecule type" value="Genomic_DNA"/>
</dbReference>
<evidence type="ECO:0000256" key="3">
    <source>
        <dbReference type="ARBA" id="ARBA00010703"/>
    </source>
</evidence>
<evidence type="ECO:0000256" key="4">
    <source>
        <dbReference type="ARBA" id="ARBA00022603"/>
    </source>
</evidence>
<dbReference type="OrthoDB" id="203237at2759"/>
<dbReference type="PANTHER" id="PTHR13600">
    <property type="entry name" value="LEUCINE CARBOXYL METHYLTRANSFERASE"/>
    <property type="match status" value="1"/>
</dbReference>
<gene>
    <name evidence="9" type="ORF">C0Q70_20882</name>
</gene>
<comment type="caution">
    <text evidence="9">The sequence shown here is derived from an EMBL/GenBank/DDBJ whole genome shotgun (WGS) entry which is preliminary data.</text>
</comment>
<comment type="similarity">
    <text evidence="3 7">Belongs to the methyltransferase superfamily. LCMT family.</text>
</comment>
<dbReference type="PIRSF" id="PIRSF016305">
    <property type="entry name" value="LCM_mtfrase"/>
    <property type="match status" value="1"/>
</dbReference>
<keyword evidence="6 7" id="KW-0949">S-adenosyl-L-methionine</keyword>
<keyword evidence="4 7" id="KW-0489">Methyltransferase</keyword>
<sequence length="314" mass="35697">MACEDAIMATNDDAAQCKRFAVEKGYWVDPYISLLVPKGKSIHAPEINRGYYARVMGIRNLIQKFVEITQKECQIVSLGAGFDTTYWCLKDKGLNPKRYVEVDFPAVTSRKCQQIKSKKALLDKLVTEDEDIMVSAYEVHAGDYHLVSADIRNIEEFEAKLAACGIDKSLATLFIAECVLVYIETKFTNQLLKWISQHFPTTMFINYEQVNMGDKFGQVMMDNLKARECFLHGVSACASLETQKARFLSQGWTEATAMEMINVYKLLPHADLHRIERLEFLDERELLEQLYSHYCLVWAFQDGAGVGLQTIAVG</sequence>
<dbReference type="InterPro" id="IPR016651">
    <property type="entry name" value="LCMT1"/>
</dbReference>
<dbReference type="FunFam" id="3.40.50.150:FF:000092">
    <property type="entry name" value="Leucine carboxyl methyltransferase 1"/>
    <property type="match status" value="1"/>
</dbReference>
<feature type="binding site" evidence="8">
    <location>
        <position position="79"/>
    </location>
    <ligand>
        <name>S-adenosyl-L-methionine</name>
        <dbReference type="ChEBI" id="CHEBI:59789"/>
    </ligand>
</feature>
<dbReference type="AlphaFoldDB" id="A0A2T7NAY2"/>
<keyword evidence="5 7" id="KW-0808">Transferase</keyword>
<name>A0A2T7NAY2_POMCA</name>
<evidence type="ECO:0000256" key="5">
    <source>
        <dbReference type="ARBA" id="ARBA00022679"/>
    </source>
</evidence>
<comment type="function">
    <text evidence="2 7">Methylates the carboxyl group of the C-terminal leucine residue of protein phosphatase 2A catalytic subunits to form alpha-leucine ester residues.</text>
</comment>
<dbReference type="SUPFAM" id="SSF53335">
    <property type="entry name" value="S-adenosyl-L-methionine-dependent methyltransferases"/>
    <property type="match status" value="1"/>
</dbReference>